<dbReference type="Gene3D" id="1.10.8.60">
    <property type="match status" value="1"/>
</dbReference>
<gene>
    <name evidence="1" type="ORF">LCGC14_0584410</name>
</gene>
<dbReference type="EMBL" id="LAZR01000894">
    <property type="protein sequence ID" value="KKN55246.1"/>
    <property type="molecule type" value="Genomic_DNA"/>
</dbReference>
<organism evidence="1">
    <name type="scientific">marine sediment metagenome</name>
    <dbReference type="NCBI Taxonomy" id="412755"/>
    <lineage>
        <taxon>unclassified sequences</taxon>
        <taxon>metagenomes</taxon>
        <taxon>ecological metagenomes</taxon>
    </lineage>
</organism>
<dbReference type="SUPFAM" id="SSF52540">
    <property type="entry name" value="P-loop containing nucleoside triphosphate hydrolases"/>
    <property type="match status" value="1"/>
</dbReference>
<dbReference type="GO" id="GO:0003688">
    <property type="term" value="F:DNA replication origin binding"/>
    <property type="evidence" value="ECO:0007669"/>
    <property type="project" value="TreeGrafter"/>
</dbReference>
<dbReference type="InterPro" id="IPR027417">
    <property type="entry name" value="P-loop_NTPase"/>
</dbReference>
<proteinExistence type="predicted"/>
<name>A0A0F9U1M4_9ZZZZ</name>
<evidence type="ECO:0000313" key="1">
    <source>
        <dbReference type="EMBL" id="KKN55246.1"/>
    </source>
</evidence>
<evidence type="ECO:0008006" key="2">
    <source>
        <dbReference type="Google" id="ProtNLM"/>
    </source>
</evidence>
<dbReference type="AlphaFoldDB" id="A0A0F9U1M4"/>
<protein>
    <recommendedName>
        <fullName evidence="2">Chromosomal replication initiator protein DnaA domain-containing protein</fullName>
    </recommendedName>
</protein>
<dbReference type="PANTHER" id="PTHR30050">
    <property type="entry name" value="CHROMOSOMAL REPLICATION INITIATOR PROTEIN DNAA"/>
    <property type="match status" value="1"/>
</dbReference>
<dbReference type="PANTHER" id="PTHR30050:SF5">
    <property type="entry name" value="DNAA REGULATORY INACTIVATOR HDA"/>
    <property type="match status" value="1"/>
</dbReference>
<dbReference type="GO" id="GO:0006270">
    <property type="term" value="P:DNA replication initiation"/>
    <property type="evidence" value="ECO:0007669"/>
    <property type="project" value="TreeGrafter"/>
</dbReference>
<accession>A0A0F9U1M4</accession>
<comment type="caution">
    <text evidence="1">The sequence shown here is derived from an EMBL/GenBank/DDBJ whole genome shotgun (WGS) entry which is preliminary data.</text>
</comment>
<reference evidence="1" key="1">
    <citation type="journal article" date="2015" name="Nature">
        <title>Complex archaea that bridge the gap between prokaryotes and eukaryotes.</title>
        <authorList>
            <person name="Spang A."/>
            <person name="Saw J.H."/>
            <person name="Jorgensen S.L."/>
            <person name="Zaremba-Niedzwiedzka K."/>
            <person name="Martijn J."/>
            <person name="Lind A.E."/>
            <person name="van Eijk R."/>
            <person name="Schleper C."/>
            <person name="Guy L."/>
            <person name="Ettema T.J."/>
        </authorList>
    </citation>
    <scope>NUCLEOTIDE SEQUENCE</scope>
</reference>
<dbReference type="GO" id="GO:0005886">
    <property type="term" value="C:plasma membrane"/>
    <property type="evidence" value="ECO:0007669"/>
    <property type="project" value="TreeGrafter"/>
</dbReference>
<sequence>MNRQTDMAQQLGLALPSRTALGREDFFIAPSNAIAAAMIDGWQTWAGGKLILTGPQGAGKTHLVHVWANLANARIIDANMLETADIPGLCQSNLAVENVPGIAGQDRTETALFHLHNLLLAEGHSLLLTGTAPISGWNLRLPDLTSRMRASPTAALEAPDDVLLTAVLVKLLADRQLTPKPDLIPYLLPRMHRSFAAAGNLVSALDKASLAQKKPVTRGLAAQVLDKYV</sequence>
<dbReference type="Gene3D" id="3.40.50.300">
    <property type="entry name" value="P-loop containing nucleotide triphosphate hydrolases"/>
    <property type="match status" value="1"/>
</dbReference>